<dbReference type="GO" id="GO:0000981">
    <property type="term" value="F:DNA-binding transcription factor activity, RNA polymerase II-specific"/>
    <property type="evidence" value="ECO:0007669"/>
    <property type="project" value="InterPro"/>
</dbReference>
<feature type="non-terminal residue" evidence="7">
    <location>
        <position position="173"/>
    </location>
</feature>
<keyword evidence="4" id="KW-0539">Nucleus</keyword>
<dbReference type="Gene3D" id="4.10.240.10">
    <property type="entry name" value="Zn(2)-C6 fungal-type DNA-binding domain"/>
    <property type="match status" value="1"/>
</dbReference>
<feature type="region of interest" description="Disordered" evidence="5">
    <location>
        <begin position="1"/>
        <end position="52"/>
    </location>
</feature>
<evidence type="ECO:0000259" key="6">
    <source>
        <dbReference type="PROSITE" id="PS50048"/>
    </source>
</evidence>
<dbReference type="SMART" id="SM00066">
    <property type="entry name" value="GAL4"/>
    <property type="match status" value="1"/>
</dbReference>
<accession>A0A9W8I5D3</accession>
<keyword evidence="2" id="KW-0479">Metal-binding</keyword>
<evidence type="ECO:0000256" key="4">
    <source>
        <dbReference type="ARBA" id="ARBA00023242"/>
    </source>
</evidence>
<evidence type="ECO:0000256" key="3">
    <source>
        <dbReference type="ARBA" id="ARBA00023125"/>
    </source>
</evidence>
<evidence type="ECO:0000256" key="2">
    <source>
        <dbReference type="ARBA" id="ARBA00022723"/>
    </source>
</evidence>
<protein>
    <recommendedName>
        <fullName evidence="6">Zn(2)-C6 fungal-type domain-containing protein</fullName>
    </recommendedName>
</protein>
<dbReference type="Proteomes" id="UP001139887">
    <property type="component" value="Unassembled WGS sequence"/>
</dbReference>
<dbReference type="CDD" id="cd00067">
    <property type="entry name" value="GAL4"/>
    <property type="match status" value="1"/>
</dbReference>
<dbReference type="PROSITE" id="PS50048">
    <property type="entry name" value="ZN2_CY6_FUNGAL_2"/>
    <property type="match status" value="1"/>
</dbReference>
<dbReference type="GO" id="GO:0008270">
    <property type="term" value="F:zinc ion binding"/>
    <property type="evidence" value="ECO:0007669"/>
    <property type="project" value="InterPro"/>
</dbReference>
<feature type="domain" description="Zn(2)-C6 fungal-type" evidence="6">
    <location>
        <begin position="61"/>
        <end position="91"/>
    </location>
</feature>
<dbReference type="EMBL" id="JANBUW010000391">
    <property type="protein sequence ID" value="KAJ2847073.1"/>
    <property type="molecule type" value="Genomic_DNA"/>
</dbReference>
<dbReference type="SUPFAM" id="SSF57701">
    <property type="entry name" value="Zn2/Cys6 DNA-binding domain"/>
    <property type="match status" value="1"/>
</dbReference>
<name>A0A9W8I5D3_9FUNG</name>
<evidence type="ECO:0000256" key="1">
    <source>
        <dbReference type="ARBA" id="ARBA00004123"/>
    </source>
</evidence>
<gene>
    <name evidence="7" type="ORF">IWW36_004037</name>
</gene>
<dbReference type="PROSITE" id="PS00463">
    <property type="entry name" value="ZN2_CY6_FUNGAL_1"/>
    <property type="match status" value="1"/>
</dbReference>
<dbReference type="PANTHER" id="PTHR46910">
    <property type="entry name" value="TRANSCRIPTION FACTOR PDR1"/>
    <property type="match status" value="1"/>
</dbReference>
<dbReference type="PANTHER" id="PTHR46910:SF3">
    <property type="entry name" value="HALOTOLERANCE PROTEIN 9-RELATED"/>
    <property type="match status" value="1"/>
</dbReference>
<keyword evidence="8" id="KW-1185">Reference proteome</keyword>
<dbReference type="GO" id="GO:0005634">
    <property type="term" value="C:nucleus"/>
    <property type="evidence" value="ECO:0007669"/>
    <property type="project" value="UniProtKB-SubCell"/>
</dbReference>
<keyword evidence="3" id="KW-0238">DNA-binding</keyword>
<organism evidence="7 8">
    <name type="scientific">Coemansia brasiliensis</name>
    <dbReference type="NCBI Taxonomy" id="2650707"/>
    <lineage>
        <taxon>Eukaryota</taxon>
        <taxon>Fungi</taxon>
        <taxon>Fungi incertae sedis</taxon>
        <taxon>Zoopagomycota</taxon>
        <taxon>Kickxellomycotina</taxon>
        <taxon>Kickxellomycetes</taxon>
        <taxon>Kickxellales</taxon>
        <taxon>Kickxellaceae</taxon>
        <taxon>Coemansia</taxon>
    </lineage>
</organism>
<dbReference type="InterPro" id="IPR036864">
    <property type="entry name" value="Zn2-C6_fun-type_DNA-bd_sf"/>
</dbReference>
<reference evidence="7" key="1">
    <citation type="submission" date="2022-07" db="EMBL/GenBank/DDBJ databases">
        <title>Phylogenomic reconstructions and comparative analyses of Kickxellomycotina fungi.</title>
        <authorList>
            <person name="Reynolds N.K."/>
            <person name="Stajich J.E."/>
            <person name="Barry K."/>
            <person name="Grigoriev I.V."/>
            <person name="Crous P."/>
            <person name="Smith M.E."/>
        </authorList>
    </citation>
    <scope>NUCLEOTIDE SEQUENCE</scope>
    <source>
        <strain evidence="7">NRRL 1566</strain>
    </source>
</reference>
<feature type="compositionally biased region" description="Polar residues" evidence="5">
    <location>
        <begin position="24"/>
        <end position="48"/>
    </location>
</feature>
<sequence>MAEETGRHSQSLSRESSADVHGNSFVSTGPVQGSHGTAVTDNTHTTQSNKKDAGGVRYLRACDNCRRRKVKCDGVRPACSHCRRVEVPCHYSIKPKSRRMWKCLETPESSTISGAAASVAAGDKKALDETTAKLMARVETMERLLMQRNGINSPRIPAGLGAMGDDMAAGASS</sequence>
<dbReference type="InterPro" id="IPR001138">
    <property type="entry name" value="Zn2Cys6_DnaBD"/>
</dbReference>
<evidence type="ECO:0000313" key="8">
    <source>
        <dbReference type="Proteomes" id="UP001139887"/>
    </source>
</evidence>
<evidence type="ECO:0000313" key="7">
    <source>
        <dbReference type="EMBL" id="KAJ2847073.1"/>
    </source>
</evidence>
<dbReference type="Pfam" id="PF00172">
    <property type="entry name" value="Zn_clus"/>
    <property type="match status" value="1"/>
</dbReference>
<proteinExistence type="predicted"/>
<dbReference type="OrthoDB" id="2123952at2759"/>
<dbReference type="GO" id="GO:0003677">
    <property type="term" value="F:DNA binding"/>
    <property type="evidence" value="ECO:0007669"/>
    <property type="project" value="UniProtKB-KW"/>
</dbReference>
<comment type="caution">
    <text evidence="7">The sequence shown here is derived from an EMBL/GenBank/DDBJ whole genome shotgun (WGS) entry which is preliminary data.</text>
</comment>
<evidence type="ECO:0000256" key="5">
    <source>
        <dbReference type="SAM" id="MobiDB-lite"/>
    </source>
</evidence>
<dbReference type="InterPro" id="IPR050987">
    <property type="entry name" value="AtrR-like"/>
</dbReference>
<comment type="subcellular location">
    <subcellularLocation>
        <location evidence="1">Nucleus</location>
    </subcellularLocation>
</comment>
<dbReference type="AlphaFoldDB" id="A0A9W8I5D3"/>